<dbReference type="AlphaFoldDB" id="A0AA41X220"/>
<evidence type="ECO:0000313" key="3">
    <source>
        <dbReference type="Proteomes" id="UP001165413"/>
    </source>
</evidence>
<sequence>MKIVIILSLVWIISGCAGVKGLSNLIIENSKRIGKAQTELVNSQSSSTASERAIRHNHAENESSDTTGDIALLANPPQNISASVSTNNTSTNGQVVSSTYYNAFTHKDLGDYAWQVLVQLRTQLPPYIAMSPMLVTDFVEYDLSMHNINNVAHHLSAHLQAKAGPLGYHLINPTITRKIQHRKTGNHVFDAAQLENFGQYRWVLTGTLVQLAQGMKVMAQVIDAHSQQVYATTDVLLPTFIVDQIAQTNTRAPVPSDD</sequence>
<feature type="domain" description="FlgO" evidence="1">
    <location>
        <begin position="118"/>
        <end position="239"/>
    </location>
</feature>
<reference evidence="2" key="1">
    <citation type="submission" date="2022-07" db="EMBL/GenBank/DDBJ databases">
        <title>Characterization of the Novel Bacterium Alteromonas immobilis LMIT006 and Alteromonas gregis LMIT007.</title>
        <authorList>
            <person name="Lin X."/>
        </authorList>
    </citation>
    <scope>NUCLEOTIDE SEQUENCE</scope>
    <source>
        <strain evidence="2">LMIT007</strain>
    </source>
</reference>
<dbReference type="RefSeq" id="WP_254098995.1">
    <property type="nucleotide sequence ID" value="NZ_JANATA010000004.1"/>
</dbReference>
<dbReference type="InterPro" id="IPR041215">
    <property type="entry name" value="FlgO_dom"/>
</dbReference>
<organism evidence="2 3">
    <name type="scientific">Opacimonas viscosa</name>
    <dbReference type="NCBI Taxonomy" id="2961944"/>
    <lineage>
        <taxon>Bacteria</taxon>
        <taxon>Pseudomonadati</taxon>
        <taxon>Pseudomonadota</taxon>
        <taxon>Gammaproteobacteria</taxon>
        <taxon>Alteromonadales</taxon>
        <taxon>Alteromonadaceae</taxon>
        <taxon>Opacimonas</taxon>
    </lineage>
</organism>
<name>A0AA41X220_9ALTE</name>
<accession>A0AA41X220</accession>
<dbReference type="PROSITE" id="PS51257">
    <property type="entry name" value="PROKAR_LIPOPROTEIN"/>
    <property type="match status" value="1"/>
</dbReference>
<dbReference type="Pfam" id="PF17680">
    <property type="entry name" value="FlgO"/>
    <property type="match status" value="1"/>
</dbReference>
<evidence type="ECO:0000313" key="2">
    <source>
        <dbReference type="EMBL" id="MCP3428038.1"/>
    </source>
</evidence>
<dbReference type="EMBL" id="JANATA010000004">
    <property type="protein sequence ID" value="MCP3428038.1"/>
    <property type="molecule type" value="Genomic_DNA"/>
</dbReference>
<protein>
    <submittedName>
        <fullName evidence="2">FlgO family outer membrane protein</fullName>
    </submittedName>
</protein>
<proteinExistence type="predicted"/>
<gene>
    <name evidence="2" type="ORF">NLF92_03640</name>
</gene>
<evidence type="ECO:0000259" key="1">
    <source>
        <dbReference type="Pfam" id="PF17680"/>
    </source>
</evidence>
<keyword evidence="3" id="KW-1185">Reference proteome</keyword>
<dbReference type="Proteomes" id="UP001165413">
    <property type="component" value="Unassembled WGS sequence"/>
</dbReference>
<comment type="caution">
    <text evidence="2">The sequence shown here is derived from an EMBL/GenBank/DDBJ whole genome shotgun (WGS) entry which is preliminary data.</text>
</comment>